<dbReference type="EMBL" id="BSYR01000056">
    <property type="protein sequence ID" value="GMJ10177.1"/>
    <property type="molecule type" value="Genomic_DNA"/>
</dbReference>
<name>A0A9W7J8F0_HIBTR</name>
<dbReference type="InterPro" id="IPR055377">
    <property type="entry name" value="GH3_M"/>
</dbReference>
<comment type="similarity">
    <text evidence="1">Belongs to the IAA-amido conjugating enzyme family.</text>
</comment>
<accession>A0A9W7J8F0</accession>
<dbReference type="PANTHER" id="PTHR31901">
    <property type="entry name" value="GH3 DOMAIN-CONTAINING PROTEIN"/>
    <property type="match status" value="1"/>
</dbReference>
<keyword evidence="6" id="KW-1185">Reference proteome</keyword>
<dbReference type="GO" id="GO:0016881">
    <property type="term" value="F:acid-amino acid ligase activity"/>
    <property type="evidence" value="ECO:0007669"/>
    <property type="project" value="TreeGrafter"/>
</dbReference>
<organism evidence="5 6">
    <name type="scientific">Hibiscus trionum</name>
    <name type="common">Flower of an hour</name>
    <dbReference type="NCBI Taxonomy" id="183268"/>
    <lineage>
        <taxon>Eukaryota</taxon>
        <taxon>Viridiplantae</taxon>
        <taxon>Streptophyta</taxon>
        <taxon>Embryophyta</taxon>
        <taxon>Tracheophyta</taxon>
        <taxon>Spermatophyta</taxon>
        <taxon>Magnoliopsida</taxon>
        <taxon>eudicotyledons</taxon>
        <taxon>Gunneridae</taxon>
        <taxon>Pentapetalae</taxon>
        <taxon>rosids</taxon>
        <taxon>malvids</taxon>
        <taxon>Malvales</taxon>
        <taxon>Malvaceae</taxon>
        <taxon>Malvoideae</taxon>
        <taxon>Hibiscus</taxon>
    </lineage>
</organism>
<dbReference type="InterPro" id="IPR004993">
    <property type="entry name" value="GH3"/>
</dbReference>
<dbReference type="Pfam" id="PF23571">
    <property type="entry name" value="GH3_M"/>
    <property type="match status" value="1"/>
</dbReference>
<feature type="domain" description="GH3 middle" evidence="3">
    <location>
        <begin position="309"/>
        <end position="388"/>
    </location>
</feature>
<dbReference type="PANTHER" id="PTHR31901:SF57">
    <property type="entry name" value="INDOLE-3-ACETIC ACID-AMIDO SYNTHETASE GH3.17-LIKE ISOFORM X3"/>
    <property type="match status" value="1"/>
</dbReference>
<evidence type="ECO:0000259" key="3">
    <source>
        <dbReference type="Pfam" id="PF23571"/>
    </source>
</evidence>
<gene>
    <name evidence="5" type="ORF">HRI_004686900</name>
</gene>
<evidence type="ECO:0000259" key="4">
    <source>
        <dbReference type="Pfam" id="PF23572"/>
    </source>
</evidence>
<keyword evidence="2" id="KW-0436">Ligase</keyword>
<comment type="caution">
    <text evidence="5">The sequence shown here is derived from an EMBL/GenBank/DDBJ whole genome shotgun (WGS) entry which is preliminary data.</text>
</comment>
<dbReference type="OrthoDB" id="967995at2759"/>
<evidence type="ECO:0000313" key="5">
    <source>
        <dbReference type="EMBL" id="GMJ10177.1"/>
    </source>
</evidence>
<evidence type="ECO:0000313" key="6">
    <source>
        <dbReference type="Proteomes" id="UP001165190"/>
    </source>
</evidence>
<proteinExistence type="inferred from homology"/>
<dbReference type="InterPro" id="IPR055378">
    <property type="entry name" value="GH3_C"/>
</dbReference>
<dbReference type="Proteomes" id="UP001165190">
    <property type="component" value="Unassembled WGS sequence"/>
</dbReference>
<dbReference type="GO" id="GO:0005737">
    <property type="term" value="C:cytoplasm"/>
    <property type="evidence" value="ECO:0007669"/>
    <property type="project" value="TreeGrafter"/>
</dbReference>
<protein>
    <submittedName>
        <fullName evidence="5">Gretchen Hagen 3.17</fullName>
    </submittedName>
</protein>
<feature type="domain" description="GH3 C-terminal" evidence="4">
    <location>
        <begin position="404"/>
        <end position="524"/>
    </location>
</feature>
<reference evidence="5" key="1">
    <citation type="submission" date="2023-05" db="EMBL/GenBank/DDBJ databases">
        <title>Genome and transcriptome analyses reveal genes involved in the formation of fine ridges on petal epidermal cells in Hibiscus trionum.</title>
        <authorList>
            <person name="Koshimizu S."/>
            <person name="Masuda S."/>
            <person name="Ishii T."/>
            <person name="Shirasu K."/>
            <person name="Hoshino A."/>
            <person name="Arita M."/>
        </authorList>
    </citation>
    <scope>NUCLEOTIDE SEQUENCE</scope>
    <source>
        <strain evidence="5">Hamamatsu line</strain>
    </source>
</reference>
<dbReference type="Pfam" id="PF23572">
    <property type="entry name" value="GH3_C"/>
    <property type="match status" value="1"/>
</dbReference>
<dbReference type="AlphaFoldDB" id="A0A9W7J8F0"/>
<evidence type="ECO:0000256" key="1">
    <source>
        <dbReference type="ARBA" id="ARBA00008068"/>
    </source>
</evidence>
<sequence length="546" mass="61656">MATSTNDYEHGLKMIEELTTNAQQVQEHVLQQILATNAGTEYLSRFINGQTDNQSFKTNVPIVTYEDVKPYIDRIADRETSNILLAEPVVDFHMSTGTSGGLPKLMPVTAEIHDHTALCFTLLRSLMIKQFGDLDKTCKRLALFFAKPETETASGIKKRTVLTSILKDPGSRAAIFKLYTCPIEAVFCSDNNQSMFCQLLIGFIQRDEVVSVGSTFATVVLRAIKFLEDYYEELCSNIKTGRLSDWITDSGCRNVVYLILKPDPELADSIQNICSCKSWEGILKNLWPKAKLIDAITTEPLSKPFDVSYTFLPNMAYFEFLPVKNDSTTMSEQIQFNDEPVDLVNVRPGQYYELLVTTFAGLYRYKVGDILMVTGFHNNAPQFRFVERQNIILSVDMDKTSESDLVKAVTEAKTLLEPFELILRWYTSYADTSSIPGHYVIFWELMAKGDGDTKELDPMIMAECCSKMEESLGFIYKMYRKDNSIAALEIRVVKQGSSEALMDYYVSQGAALNQYKGSTCIKSKDAIKVLDSRVIAKFFSPPKPIY</sequence>
<dbReference type="Pfam" id="PF03321">
    <property type="entry name" value="GH3"/>
    <property type="match status" value="1"/>
</dbReference>
<evidence type="ECO:0000256" key="2">
    <source>
        <dbReference type="ARBA" id="ARBA00022598"/>
    </source>
</evidence>